<dbReference type="Proteomes" id="UP000814010">
    <property type="component" value="Unassembled WGS sequence"/>
</dbReference>
<evidence type="ECO:0000313" key="2">
    <source>
        <dbReference type="Proteomes" id="UP000814010"/>
    </source>
</evidence>
<accession>A0A9Q4A2U5</accession>
<name>A0A9Q4A2U5_PSESX</name>
<sequence>MLPRRKTKIQLHSLTVSSAGAEFLYYQWPILFAYEPIRAVSHALYRHQKPSRKRILATRAAAKLFFTFRFG</sequence>
<dbReference type="AlphaFoldDB" id="A0A9Q4A2U5"/>
<proteinExistence type="predicted"/>
<organism evidence="1 2">
    <name type="scientific">Pseudomonas syringae</name>
    <dbReference type="NCBI Taxonomy" id="317"/>
    <lineage>
        <taxon>Bacteria</taxon>
        <taxon>Pseudomonadati</taxon>
        <taxon>Pseudomonadota</taxon>
        <taxon>Gammaproteobacteria</taxon>
        <taxon>Pseudomonadales</taxon>
        <taxon>Pseudomonadaceae</taxon>
        <taxon>Pseudomonas</taxon>
    </lineage>
</organism>
<gene>
    <name evidence="1" type="ORF">GIV53_07135</name>
</gene>
<protein>
    <submittedName>
        <fullName evidence="1">Uncharacterized protein</fullName>
    </submittedName>
</protein>
<comment type="caution">
    <text evidence="1">The sequence shown here is derived from an EMBL/GenBank/DDBJ whole genome shotgun (WGS) entry which is preliminary data.</text>
</comment>
<dbReference type="EMBL" id="WKAE01000051">
    <property type="protein sequence ID" value="MCF5629090.1"/>
    <property type="molecule type" value="Genomic_DNA"/>
</dbReference>
<evidence type="ECO:0000313" key="1">
    <source>
        <dbReference type="EMBL" id="MCF5629090.1"/>
    </source>
</evidence>
<reference evidence="1" key="1">
    <citation type="submission" date="2019-11" db="EMBL/GenBank/DDBJ databases">
        <title>Epiphytic Pseudomonas syringae from cherry orchards.</title>
        <authorList>
            <person name="Hulin M.T."/>
        </authorList>
    </citation>
    <scope>NUCLEOTIDE SEQUENCE</scope>
    <source>
        <strain evidence="1">PA-2-5E</strain>
    </source>
</reference>